<name>A0A8J0R3J9_XENTR</name>
<dbReference type="SMART" id="SM00692">
    <property type="entry name" value="DM3"/>
    <property type="match status" value="1"/>
</dbReference>
<dbReference type="PANTHER" id="PTHR28624">
    <property type="entry name" value="COILED-COIL DOMAIN-CONTAINING PROTEIN 51"/>
    <property type="match status" value="1"/>
</dbReference>
<dbReference type="InterPro" id="IPR006612">
    <property type="entry name" value="THAP_Znf"/>
</dbReference>
<keyword evidence="1" id="KW-0479">Metal-binding</keyword>
<evidence type="ECO:0000313" key="8">
    <source>
        <dbReference type="RefSeq" id="XP_004913881.2"/>
    </source>
</evidence>
<dbReference type="GO" id="GO:0008270">
    <property type="term" value="F:zinc ion binding"/>
    <property type="evidence" value="ECO:0007669"/>
    <property type="project" value="UniProtKB-KW"/>
</dbReference>
<dbReference type="GO" id="GO:0003677">
    <property type="term" value="F:DNA binding"/>
    <property type="evidence" value="ECO:0007669"/>
    <property type="project" value="UniProtKB-UniRule"/>
</dbReference>
<evidence type="ECO:0000313" key="7">
    <source>
        <dbReference type="Proteomes" id="UP000008143"/>
    </source>
</evidence>
<evidence type="ECO:0000313" key="9">
    <source>
        <dbReference type="RefSeq" id="XP_004913882.2"/>
    </source>
</evidence>
<keyword evidence="3" id="KW-0862">Zinc</keyword>
<dbReference type="PANTHER" id="PTHR28624:SF1">
    <property type="entry name" value="MITOCHONDRIAL POTASSIUM CHANNEL"/>
    <property type="match status" value="1"/>
</dbReference>
<dbReference type="RefSeq" id="XP_004913881.2">
    <property type="nucleotide sequence ID" value="XM_004913824.4"/>
</dbReference>
<dbReference type="RefSeq" id="XP_004913882.2">
    <property type="nucleotide sequence ID" value="XM_004913825.4"/>
</dbReference>
<feature type="domain" description="THAP-type" evidence="6">
    <location>
        <begin position="1"/>
        <end position="93"/>
    </location>
</feature>
<evidence type="ECO:0000256" key="2">
    <source>
        <dbReference type="ARBA" id="ARBA00022771"/>
    </source>
</evidence>
<dbReference type="AlphaFoldDB" id="A0A8J0R3J9"/>
<dbReference type="OrthoDB" id="9893599at2759"/>
<accession>A0A8J0R3J9</accession>
<evidence type="ECO:0000256" key="3">
    <source>
        <dbReference type="ARBA" id="ARBA00022833"/>
    </source>
</evidence>
<evidence type="ECO:0000256" key="4">
    <source>
        <dbReference type="ARBA" id="ARBA00023125"/>
    </source>
</evidence>
<dbReference type="SMART" id="SM00980">
    <property type="entry name" value="THAP"/>
    <property type="match status" value="1"/>
</dbReference>
<protein>
    <submittedName>
        <fullName evidence="8 9">Uncharacterized protein LOC101733085</fullName>
    </submittedName>
</protein>
<evidence type="ECO:0000256" key="1">
    <source>
        <dbReference type="ARBA" id="ARBA00022723"/>
    </source>
</evidence>
<organism evidence="7 8">
    <name type="scientific">Xenopus tropicalis</name>
    <name type="common">Western clawed frog</name>
    <name type="synonym">Silurana tropicalis</name>
    <dbReference type="NCBI Taxonomy" id="8364"/>
    <lineage>
        <taxon>Eukaryota</taxon>
        <taxon>Metazoa</taxon>
        <taxon>Chordata</taxon>
        <taxon>Craniata</taxon>
        <taxon>Vertebrata</taxon>
        <taxon>Euteleostomi</taxon>
        <taxon>Amphibia</taxon>
        <taxon>Batrachia</taxon>
        <taxon>Anura</taxon>
        <taxon>Pipoidea</taxon>
        <taxon>Pipidae</taxon>
        <taxon>Xenopodinae</taxon>
        <taxon>Xenopus</taxon>
        <taxon>Silurana</taxon>
    </lineage>
</organism>
<dbReference type="KEGG" id="xtr:101733085"/>
<evidence type="ECO:0000259" key="6">
    <source>
        <dbReference type="PROSITE" id="PS50950"/>
    </source>
</evidence>
<dbReference type="GeneID" id="101733085"/>
<sequence>MPSCIVQNCGNTSHKASEKGLKLHPFPTTLERIKLWLRVIPQRFEDLDSFAQQILDAKKTKPYRVCSQHFTKECYVYMSGKPFLSQNAVPSVFNSARSPPAKRFCMDPAHVGLKEKPACVDVSTRTDIYNFGKDRGTQFDRYYGVKSRKVATEPKSFTRDVATFTDPRIQTAEPQISSWEKKLKVITPRPSVSTVDKGSQCPKYDFCRNQSAHFNVGPSYKDLMGMSEGRTYTVMGNKDKNQRNEKILNLTMEIIYLLTGEDFMVMKRSPNGFPERCSDCMSEGPCRRHTPTVSHSFHSVTNEKLVLELISNIIQLLTGEEWENLKDFNKALYREGIKEEEEPQQLRPLSCRYEDMRNNSVHLQATVRTNPVTNRRGTKRAASAPLQPPAAVVIKEEPTEWDVGDYSHCSAADTLPGVTGTHTAALGCNQNINTTTIKEEAASWKEENQSDCSINPFAEQGTDTPTLIMGCTVSTMTIKEEPDSWEGESQSDCSINPLTEQIQGTDTPTLIMGCTVSTMTIKEEPDSWEGESQSDCSINPYTEQGTDTPLIMGCTVSTMTIKEEPDSWEGESQSDCSINPYTEQGTDAPTSITGSRHDYIANTIKREAALYEGGNHSDYSNNPCREQIQGTGEPSFRTGFILKNS</sequence>
<reference evidence="8 9" key="1">
    <citation type="submission" date="2025-04" db="UniProtKB">
        <authorList>
            <consortium name="RefSeq"/>
        </authorList>
    </citation>
    <scope>IDENTIFICATION</scope>
    <source>
        <strain evidence="8 9">Nigerian</strain>
        <tissue evidence="8 9">Liver and blood</tissue>
    </source>
</reference>
<dbReference type="Pfam" id="PF05485">
    <property type="entry name" value="THAP"/>
    <property type="match status" value="1"/>
</dbReference>
<keyword evidence="4 5" id="KW-0238">DNA-binding</keyword>
<proteinExistence type="predicted"/>
<dbReference type="SUPFAM" id="SSF57716">
    <property type="entry name" value="Glucocorticoid receptor-like (DNA-binding domain)"/>
    <property type="match status" value="1"/>
</dbReference>
<gene>
    <name evidence="8 9 10" type="primary">LOC101733085</name>
</gene>
<dbReference type="InterPro" id="IPR037660">
    <property type="entry name" value="CCDC51"/>
</dbReference>
<dbReference type="PROSITE" id="PS50950">
    <property type="entry name" value="ZF_THAP"/>
    <property type="match status" value="1"/>
</dbReference>
<dbReference type="AGR" id="Xenbase:XB-GENE-29086715"/>
<evidence type="ECO:0000313" key="10">
    <source>
        <dbReference type="Xenbase" id="XB-GENE-29086715"/>
    </source>
</evidence>
<keyword evidence="7" id="KW-1185">Reference proteome</keyword>
<dbReference type="Proteomes" id="UP000008143">
    <property type="component" value="Chromosome 9"/>
</dbReference>
<dbReference type="Xenbase" id="XB-GENE-29086715">
    <property type="gene designation" value="LOC101733085"/>
</dbReference>
<evidence type="ECO:0000256" key="5">
    <source>
        <dbReference type="PROSITE-ProRule" id="PRU00309"/>
    </source>
</evidence>
<keyword evidence="2 5" id="KW-0863">Zinc-finger</keyword>